<organism evidence="3 4">
    <name type="scientific">Zhengella mangrovi</name>
    <dbReference type="NCBI Taxonomy" id="1982044"/>
    <lineage>
        <taxon>Bacteria</taxon>
        <taxon>Pseudomonadati</taxon>
        <taxon>Pseudomonadota</taxon>
        <taxon>Alphaproteobacteria</taxon>
        <taxon>Hyphomicrobiales</taxon>
        <taxon>Notoacmeibacteraceae</taxon>
        <taxon>Zhengella</taxon>
    </lineage>
</organism>
<feature type="transmembrane region" description="Helical" evidence="1">
    <location>
        <begin position="25"/>
        <end position="46"/>
    </location>
</feature>
<gene>
    <name evidence="3" type="ORF">CSC94_22290</name>
</gene>
<keyword evidence="1" id="KW-0472">Membrane</keyword>
<dbReference type="AlphaFoldDB" id="A0A2G1QH72"/>
<reference evidence="3 4" key="1">
    <citation type="submission" date="2017-10" db="EMBL/GenBank/DDBJ databases">
        <title>Sedimentibacterium mangrovi gen. nov., sp. nov., a novel member of family Phyllobacteriacea isolated from mangrove sediment.</title>
        <authorList>
            <person name="Liao H."/>
            <person name="Tian Y."/>
        </authorList>
    </citation>
    <scope>NUCLEOTIDE SEQUENCE [LARGE SCALE GENOMIC DNA]</scope>
    <source>
        <strain evidence="3 4">X9-2-2</strain>
    </source>
</reference>
<protein>
    <recommendedName>
        <fullName evidence="2">FAS1 domain-containing protein</fullName>
    </recommendedName>
</protein>
<name>A0A2G1QH72_9HYPH</name>
<feature type="domain" description="FAS1" evidence="2">
    <location>
        <begin position="78"/>
        <end position="222"/>
    </location>
</feature>
<comment type="caution">
    <text evidence="3">The sequence shown here is derived from an EMBL/GenBank/DDBJ whole genome shotgun (WGS) entry which is preliminary data.</text>
</comment>
<dbReference type="Pfam" id="PF02469">
    <property type="entry name" value="Fasciclin"/>
    <property type="match status" value="1"/>
</dbReference>
<dbReference type="SUPFAM" id="SSF82153">
    <property type="entry name" value="FAS1 domain"/>
    <property type="match status" value="1"/>
</dbReference>
<keyword evidence="1" id="KW-1133">Transmembrane helix</keyword>
<sequence>MRDATMRIHLHGSPRRFLECPVSRLFRLIVPVAAVLFSTMTLAAAAQGTVTTGTAATTDAGSIEAPVGDGEDALPEATRSVLDILSSEPRFSLFRTLVDLAGTPDVFTEGGPITVFVPTDDVLASAFEAYMKGFKGKAYDKRVRKLVLAHVLDAQFSPDDLIANITHSRRRRDNMGTVSGDNVTLTIVGEQICVFDESAQVLPVSLVETGTDGTVYALETGMIRPR</sequence>
<dbReference type="InterPro" id="IPR000782">
    <property type="entry name" value="FAS1_domain"/>
</dbReference>
<dbReference type="PROSITE" id="PS50213">
    <property type="entry name" value="FAS1"/>
    <property type="match status" value="1"/>
</dbReference>
<dbReference type="InterPro" id="IPR036378">
    <property type="entry name" value="FAS1_dom_sf"/>
</dbReference>
<keyword evidence="1" id="KW-0812">Transmembrane</keyword>
<dbReference type="Gene3D" id="2.30.180.10">
    <property type="entry name" value="FAS1 domain"/>
    <property type="match status" value="1"/>
</dbReference>
<evidence type="ECO:0000259" key="2">
    <source>
        <dbReference type="PROSITE" id="PS50213"/>
    </source>
</evidence>
<proteinExistence type="predicted"/>
<evidence type="ECO:0000256" key="1">
    <source>
        <dbReference type="SAM" id="Phobius"/>
    </source>
</evidence>
<keyword evidence="4" id="KW-1185">Reference proteome</keyword>
<dbReference type="EMBL" id="PDVP01000022">
    <property type="protein sequence ID" value="PHP64811.1"/>
    <property type="molecule type" value="Genomic_DNA"/>
</dbReference>
<evidence type="ECO:0000313" key="4">
    <source>
        <dbReference type="Proteomes" id="UP000221168"/>
    </source>
</evidence>
<dbReference type="Proteomes" id="UP000221168">
    <property type="component" value="Unassembled WGS sequence"/>
</dbReference>
<evidence type="ECO:0000313" key="3">
    <source>
        <dbReference type="EMBL" id="PHP64811.1"/>
    </source>
</evidence>
<accession>A0A2G1QH72</accession>